<proteinExistence type="predicted"/>
<dbReference type="RefSeq" id="XP_007735767.1">
    <property type="nucleotide sequence ID" value="XM_007737577.1"/>
</dbReference>
<dbReference type="Pfam" id="PF14479">
    <property type="entry name" value="HeLo"/>
    <property type="match status" value="1"/>
</dbReference>
<dbReference type="SUPFAM" id="SSF56112">
    <property type="entry name" value="Protein kinase-like (PK-like)"/>
    <property type="match status" value="1"/>
</dbReference>
<feature type="compositionally biased region" description="Basic and acidic residues" evidence="1">
    <location>
        <begin position="538"/>
        <end position="553"/>
    </location>
</feature>
<keyword evidence="3" id="KW-0808">Transferase</keyword>
<dbReference type="Gene3D" id="1.20.120.1020">
    <property type="entry name" value="Prion-inhibition and propagation, HeLo domain"/>
    <property type="match status" value="1"/>
</dbReference>
<feature type="region of interest" description="Disordered" evidence="1">
    <location>
        <begin position="440"/>
        <end position="472"/>
    </location>
</feature>
<dbReference type="EMBL" id="AMGY01000006">
    <property type="protein sequence ID" value="EXJ81179.1"/>
    <property type="molecule type" value="Genomic_DNA"/>
</dbReference>
<name>W9YFV2_9EURO</name>
<evidence type="ECO:0000259" key="2">
    <source>
        <dbReference type="Pfam" id="PF14479"/>
    </source>
</evidence>
<dbReference type="STRING" id="1182542.W9YFV2"/>
<feature type="region of interest" description="Disordered" evidence="1">
    <location>
        <begin position="526"/>
        <end position="594"/>
    </location>
</feature>
<sequence length="755" mass="83037">MDPGSVLAVVSLSFQIFGGCVQGFTLLSSAHNLGKDASLLQTMLSLEEYRFIQWARGVGLIGDEADDTNTNTNISGLNPRLNYSLASELMAQLESLLTADQLRTRYKLVLVENASEMPDDTDETPTPEPATTATTATTATPTPSATAAAATTATTTSKVGPIPVLQKLVSDRLRKRILARAKLIQNDSHLPKRLWWAAVDKAKFEAMVRDVRTLVDGLWALLDPLQREDSTWLMNEVLAKVVQLSKDVGELRAIQTSDEVSGGLNVAVDLKVARIEIDDPDPVESVQGGFYRQHQLSSLSLSSSPSSSSSSLLVPHSLHYLSNEIPGPNPNLTGSSTPKRLDLNLSLPPIDRALLTVVSSSNTNANTASGIYDSKPVWLEYKRVPARMKGKLLSRVKGLAYLLSRPKDPSFRTLRCIGFFEDGESFVFVYSYPTRTDCDLDPEKGETINPSPSILAPSSSQSPSPSPPKPLSLYELIRENKTLKSPSVTTRLGIALQLCRTLLTLHTAGWLHKDLRSENVVFFGDGGEGGEGGNNNNDKNDKNDKTDDNDNNTKNDGSNNDNDNDYKNDDSNNKKNYTNNSARPNLDPYMTGFSFSRLDSPAEISEQPSSDPQADIYRHPHALGDPSTSFQKHMDLYSLGVMLVELAEWKTLKHIVKDCVDVRERDKKKGKTNDPHNNTTTDHQFTPVPLSDLARLPHHLIRTELHSGQIRYRMGDVYARIVGSCLDLGLTPLHAAPDTLPTLLDMVRNLEKCRI</sequence>
<evidence type="ECO:0000313" key="4">
    <source>
        <dbReference type="Proteomes" id="UP000019478"/>
    </source>
</evidence>
<dbReference type="Proteomes" id="UP000019478">
    <property type="component" value="Unassembled WGS sequence"/>
</dbReference>
<organism evidence="3 4">
    <name type="scientific">Capronia epimyces CBS 606.96</name>
    <dbReference type="NCBI Taxonomy" id="1182542"/>
    <lineage>
        <taxon>Eukaryota</taxon>
        <taxon>Fungi</taxon>
        <taxon>Dikarya</taxon>
        <taxon>Ascomycota</taxon>
        <taxon>Pezizomycotina</taxon>
        <taxon>Eurotiomycetes</taxon>
        <taxon>Chaetothyriomycetidae</taxon>
        <taxon>Chaetothyriales</taxon>
        <taxon>Herpotrichiellaceae</taxon>
        <taxon>Capronia</taxon>
    </lineage>
</organism>
<gene>
    <name evidence="3" type="ORF">A1O3_07469</name>
</gene>
<keyword evidence="3" id="KW-0418">Kinase</keyword>
<evidence type="ECO:0000256" key="1">
    <source>
        <dbReference type="SAM" id="MobiDB-lite"/>
    </source>
</evidence>
<dbReference type="InterPro" id="IPR011009">
    <property type="entry name" value="Kinase-like_dom_sf"/>
</dbReference>
<dbReference type="PANTHER" id="PTHR37542:SF1">
    <property type="entry name" value="PRION-INHIBITION AND PROPAGATION HELO DOMAIN-CONTAINING PROTEIN"/>
    <property type="match status" value="1"/>
</dbReference>
<dbReference type="GeneID" id="19171567"/>
<protein>
    <submittedName>
        <fullName evidence="3">Serine/threonine protein kinase</fullName>
    </submittedName>
</protein>
<feature type="region of interest" description="Disordered" evidence="1">
    <location>
        <begin position="666"/>
        <end position="687"/>
    </location>
</feature>
<accession>W9YFV2</accession>
<dbReference type="InterPro" id="IPR038305">
    <property type="entry name" value="HeLo_sf"/>
</dbReference>
<dbReference type="GO" id="GO:0004674">
    <property type="term" value="F:protein serine/threonine kinase activity"/>
    <property type="evidence" value="ECO:0007669"/>
    <property type="project" value="UniProtKB-KW"/>
</dbReference>
<comment type="caution">
    <text evidence="3">The sequence shown here is derived from an EMBL/GenBank/DDBJ whole genome shotgun (WGS) entry which is preliminary data.</text>
</comment>
<feature type="compositionally biased region" description="Low complexity" evidence="1">
    <location>
        <begin position="129"/>
        <end position="153"/>
    </location>
</feature>
<feature type="compositionally biased region" description="Low complexity" evidence="1">
    <location>
        <begin position="450"/>
        <end position="463"/>
    </location>
</feature>
<feature type="region of interest" description="Disordered" evidence="1">
    <location>
        <begin position="114"/>
        <end position="153"/>
    </location>
</feature>
<dbReference type="AlphaFoldDB" id="W9YFV2"/>
<dbReference type="OrthoDB" id="1911848at2759"/>
<dbReference type="PANTHER" id="PTHR37542">
    <property type="entry name" value="HELO DOMAIN-CONTAINING PROTEIN-RELATED"/>
    <property type="match status" value="1"/>
</dbReference>
<dbReference type="Gene3D" id="1.10.510.10">
    <property type="entry name" value="Transferase(Phosphotransferase) domain 1"/>
    <property type="match status" value="1"/>
</dbReference>
<dbReference type="HOGENOM" id="CLU_017444_0_0_1"/>
<dbReference type="InterPro" id="IPR029498">
    <property type="entry name" value="HeLo_dom"/>
</dbReference>
<dbReference type="eggNOG" id="KOG0590">
    <property type="taxonomic scope" value="Eukaryota"/>
</dbReference>
<feature type="compositionally biased region" description="Basic and acidic residues" evidence="1">
    <location>
        <begin position="564"/>
        <end position="573"/>
    </location>
</feature>
<reference evidence="3 4" key="1">
    <citation type="submission" date="2013-03" db="EMBL/GenBank/DDBJ databases">
        <title>The Genome Sequence of Capronia epimyces CBS 606.96.</title>
        <authorList>
            <consortium name="The Broad Institute Genomics Platform"/>
            <person name="Cuomo C."/>
            <person name="de Hoog S."/>
            <person name="Gorbushina A."/>
            <person name="Walker B."/>
            <person name="Young S.K."/>
            <person name="Zeng Q."/>
            <person name="Gargeya S."/>
            <person name="Fitzgerald M."/>
            <person name="Haas B."/>
            <person name="Abouelleil A."/>
            <person name="Allen A.W."/>
            <person name="Alvarado L."/>
            <person name="Arachchi H.M."/>
            <person name="Berlin A.M."/>
            <person name="Chapman S.B."/>
            <person name="Gainer-Dewar J."/>
            <person name="Goldberg J."/>
            <person name="Griggs A."/>
            <person name="Gujja S."/>
            <person name="Hansen M."/>
            <person name="Howarth C."/>
            <person name="Imamovic A."/>
            <person name="Ireland A."/>
            <person name="Larimer J."/>
            <person name="McCowan C."/>
            <person name="Murphy C."/>
            <person name="Pearson M."/>
            <person name="Poon T.W."/>
            <person name="Priest M."/>
            <person name="Roberts A."/>
            <person name="Saif S."/>
            <person name="Shea T."/>
            <person name="Sisk P."/>
            <person name="Sykes S."/>
            <person name="Wortman J."/>
            <person name="Nusbaum C."/>
            <person name="Birren B."/>
        </authorList>
    </citation>
    <scope>NUCLEOTIDE SEQUENCE [LARGE SCALE GENOMIC DNA]</scope>
    <source>
        <strain evidence="3 4">CBS 606.96</strain>
    </source>
</reference>
<evidence type="ECO:0000313" key="3">
    <source>
        <dbReference type="EMBL" id="EXJ81179.1"/>
    </source>
</evidence>
<keyword evidence="3" id="KW-0723">Serine/threonine-protein kinase</keyword>
<keyword evidence="4" id="KW-1185">Reference proteome</keyword>
<feature type="domain" description="Prion-inhibition and propagation HeLo" evidence="2">
    <location>
        <begin position="4"/>
        <end position="253"/>
    </location>
</feature>